<name>A0A1X7A3P1_9RHOB</name>
<keyword evidence="2" id="KW-0575">Peroxidase</keyword>
<dbReference type="InterPro" id="IPR050266">
    <property type="entry name" value="AB_hydrolase_sf"/>
</dbReference>
<dbReference type="GO" id="GO:0004601">
    <property type="term" value="F:peroxidase activity"/>
    <property type="evidence" value="ECO:0007669"/>
    <property type="project" value="UniProtKB-KW"/>
</dbReference>
<keyword evidence="3" id="KW-1185">Reference proteome</keyword>
<dbReference type="OrthoDB" id="9804723at2"/>
<reference evidence="3" key="1">
    <citation type="submission" date="2017-03" db="EMBL/GenBank/DDBJ databases">
        <authorList>
            <person name="Rodrigo-Torres L."/>
            <person name="Arahal R.D."/>
            <person name="Lucena T."/>
        </authorList>
    </citation>
    <scope>NUCLEOTIDE SEQUENCE [LARGE SCALE GENOMIC DNA]</scope>
    <source>
        <strain evidence="3">CECT 8411</strain>
    </source>
</reference>
<sequence length="259" mass="27320">MTWKTRPRSEFGGLAAIDEGLGPLVVLLHGVGLRAEAWGGQIGPLVSAGYRVLCPDMVGHGETVFVDPDGLDSYAAPIADLLQEPAVLIGHSMGAVLATRIAATGQSQIRGVVGLNAIFQRSAQAQDAILARARALDGVNVNDPSVTLHRWFGGKVSAERDACEQWLRDVDPRAYKAAYTAFAESDGPTAAQLSGIACPALFMTGADEPNSTPQMSRAMAELAPRGRAEVLSNAAHMMPMTHAAEVNAILLAFLQECFS</sequence>
<evidence type="ECO:0000259" key="1">
    <source>
        <dbReference type="Pfam" id="PF12697"/>
    </source>
</evidence>
<keyword evidence="2" id="KW-0560">Oxidoreductase</keyword>
<dbReference type="EMBL" id="FWFP01000011">
    <property type="protein sequence ID" value="SLN69158.1"/>
    <property type="molecule type" value="Genomic_DNA"/>
</dbReference>
<dbReference type="AlphaFoldDB" id="A0A1X7A3P1"/>
<protein>
    <submittedName>
        <fullName evidence="2">Non-heme bromoperoxidase BPO-A2</fullName>
        <ecNumber evidence="2">1.11.1.-</ecNumber>
    </submittedName>
</protein>
<proteinExistence type="predicted"/>
<dbReference type="PANTHER" id="PTHR43798">
    <property type="entry name" value="MONOACYLGLYCEROL LIPASE"/>
    <property type="match status" value="1"/>
</dbReference>
<dbReference type="RefSeq" id="WP_085823978.1">
    <property type="nucleotide sequence ID" value="NZ_FWFP01000011.1"/>
</dbReference>
<accession>A0A1X7A3P1</accession>
<dbReference type="InterPro" id="IPR029058">
    <property type="entry name" value="AB_hydrolase_fold"/>
</dbReference>
<organism evidence="2 3">
    <name type="scientific">Ruegeria meonggei</name>
    <dbReference type="NCBI Taxonomy" id="1446476"/>
    <lineage>
        <taxon>Bacteria</taxon>
        <taxon>Pseudomonadati</taxon>
        <taxon>Pseudomonadota</taxon>
        <taxon>Alphaproteobacteria</taxon>
        <taxon>Rhodobacterales</taxon>
        <taxon>Roseobacteraceae</taxon>
        <taxon>Ruegeria</taxon>
    </lineage>
</organism>
<dbReference type="InterPro" id="IPR000073">
    <property type="entry name" value="AB_hydrolase_1"/>
</dbReference>
<gene>
    <name evidence="2" type="primary">bpoA2</name>
    <name evidence="2" type="ORF">RUM8411_03510</name>
</gene>
<evidence type="ECO:0000313" key="3">
    <source>
        <dbReference type="Proteomes" id="UP000193778"/>
    </source>
</evidence>
<evidence type="ECO:0000313" key="2">
    <source>
        <dbReference type="EMBL" id="SLN69158.1"/>
    </source>
</evidence>
<dbReference type="Pfam" id="PF12697">
    <property type="entry name" value="Abhydrolase_6"/>
    <property type="match status" value="1"/>
</dbReference>
<dbReference type="Gene3D" id="3.40.50.1820">
    <property type="entry name" value="alpha/beta hydrolase"/>
    <property type="match status" value="1"/>
</dbReference>
<feature type="domain" description="AB hydrolase-1" evidence="1">
    <location>
        <begin position="25"/>
        <end position="248"/>
    </location>
</feature>
<dbReference type="Proteomes" id="UP000193778">
    <property type="component" value="Unassembled WGS sequence"/>
</dbReference>
<dbReference type="EC" id="1.11.1.-" evidence="2"/>
<dbReference type="SUPFAM" id="SSF53474">
    <property type="entry name" value="alpha/beta-Hydrolases"/>
    <property type="match status" value="1"/>
</dbReference>